<dbReference type="InParanoid" id="A0A409YBD6"/>
<keyword evidence="4" id="KW-1185">Reference proteome</keyword>
<evidence type="ECO:0000256" key="2">
    <source>
        <dbReference type="SAM" id="MobiDB-lite"/>
    </source>
</evidence>
<feature type="coiled-coil region" evidence="1">
    <location>
        <begin position="254"/>
        <end position="307"/>
    </location>
</feature>
<gene>
    <name evidence="3" type="ORF">CVT24_004598</name>
</gene>
<keyword evidence="1" id="KW-0175">Coiled coil</keyword>
<dbReference type="OrthoDB" id="8954335at2759"/>
<evidence type="ECO:0000313" key="3">
    <source>
        <dbReference type="EMBL" id="PPR00308.1"/>
    </source>
</evidence>
<dbReference type="Gene3D" id="3.40.50.300">
    <property type="entry name" value="P-loop containing nucleotide triphosphate hydrolases"/>
    <property type="match status" value="1"/>
</dbReference>
<comment type="caution">
    <text evidence="3">The sequence shown here is derived from an EMBL/GenBank/DDBJ whole genome shotgun (WGS) entry which is preliminary data.</text>
</comment>
<evidence type="ECO:0000256" key="1">
    <source>
        <dbReference type="SAM" id="Coils"/>
    </source>
</evidence>
<protein>
    <recommendedName>
        <fullName evidence="5">G domain-containing protein</fullName>
    </recommendedName>
</protein>
<dbReference type="InterPro" id="IPR027417">
    <property type="entry name" value="P-loop_NTPase"/>
</dbReference>
<sequence>MSQNMQSTTNTVEYSNLRIKGDVSVERIELNDIEEFDSVIILMGPTGSGKSCFLEALNSRSDAGPLGIAKDQLESITKEVQGYRVHNVVNTFLEGYINIIDTPGFANPRLSELQVLGGIKNWRNGCNQGDIIRALYFHPITEIRMPSSKRDCMETLKSFWSLYNTPTVTLVTTMWDRLIPEKRASAEERFESLVADHWGWSKHGSQESLKFENTFESAMSILDYAHVRVRRREDLPKVEGYGLAKPNTGMLLIEELLRDRIDRLHQERQRIDDNLRYPSNQENAELIEILNKNREDALALLEKFTSELETYTLEKQGKLASGSSYRTPGNTQNPLPSPSLPLIIDQPPDNSRYLSPSALASRPPSQLALPLSLEHMRTFSTSLELQGDEHQRNNMPSQAQKQSLFSQSKHWLKAHLPRGFTKLS</sequence>
<name>A0A409YBD6_9AGAR</name>
<reference evidence="3 4" key="1">
    <citation type="journal article" date="2018" name="Evol. Lett.">
        <title>Horizontal gene cluster transfer increased hallucinogenic mushroom diversity.</title>
        <authorList>
            <person name="Reynolds H.T."/>
            <person name="Vijayakumar V."/>
            <person name="Gluck-Thaler E."/>
            <person name="Korotkin H.B."/>
            <person name="Matheny P.B."/>
            <person name="Slot J.C."/>
        </authorList>
    </citation>
    <scope>NUCLEOTIDE SEQUENCE [LARGE SCALE GENOMIC DNA]</scope>
    <source>
        <strain evidence="3 4">2629</strain>
    </source>
</reference>
<evidence type="ECO:0008006" key="5">
    <source>
        <dbReference type="Google" id="ProtNLM"/>
    </source>
</evidence>
<dbReference type="Proteomes" id="UP000284842">
    <property type="component" value="Unassembled WGS sequence"/>
</dbReference>
<feature type="compositionally biased region" description="Low complexity" evidence="2">
    <location>
        <begin position="340"/>
        <end position="361"/>
    </location>
</feature>
<accession>A0A409YBD6</accession>
<evidence type="ECO:0000313" key="4">
    <source>
        <dbReference type="Proteomes" id="UP000284842"/>
    </source>
</evidence>
<dbReference type="SUPFAM" id="SSF52540">
    <property type="entry name" value="P-loop containing nucleoside triphosphate hydrolases"/>
    <property type="match status" value="1"/>
</dbReference>
<feature type="region of interest" description="Disordered" evidence="2">
    <location>
        <begin position="319"/>
        <end position="361"/>
    </location>
</feature>
<dbReference type="EMBL" id="NHTK01001319">
    <property type="protein sequence ID" value="PPR00308.1"/>
    <property type="molecule type" value="Genomic_DNA"/>
</dbReference>
<proteinExistence type="predicted"/>
<dbReference type="AlphaFoldDB" id="A0A409YBD6"/>
<organism evidence="3 4">
    <name type="scientific">Panaeolus cyanescens</name>
    <dbReference type="NCBI Taxonomy" id="181874"/>
    <lineage>
        <taxon>Eukaryota</taxon>
        <taxon>Fungi</taxon>
        <taxon>Dikarya</taxon>
        <taxon>Basidiomycota</taxon>
        <taxon>Agaricomycotina</taxon>
        <taxon>Agaricomycetes</taxon>
        <taxon>Agaricomycetidae</taxon>
        <taxon>Agaricales</taxon>
        <taxon>Agaricineae</taxon>
        <taxon>Galeropsidaceae</taxon>
        <taxon>Panaeolus</taxon>
    </lineage>
</organism>
<feature type="compositionally biased region" description="Polar residues" evidence="2">
    <location>
        <begin position="321"/>
        <end position="333"/>
    </location>
</feature>